<sequence>MKLQTSAESNRTAVECQRGDASIGSGDGTGEEDEEDRSGGGKRRQKKRGIFPKVATNIMRAWLFQHLTHPYPSEDQKKQLAQDTGLTILQVNNWSVHFVRLCVI</sequence>
<dbReference type="PROSITE" id="PS50071">
    <property type="entry name" value="HOMEOBOX_2"/>
    <property type="match status" value="1"/>
</dbReference>
<feature type="region of interest" description="Disordered" evidence="7">
    <location>
        <begin position="1"/>
        <end position="51"/>
    </location>
</feature>
<keyword evidence="10" id="KW-1185">Reference proteome</keyword>
<dbReference type="EMBL" id="MNPL01015514">
    <property type="protein sequence ID" value="OQR71047.1"/>
    <property type="molecule type" value="Genomic_DNA"/>
</dbReference>
<dbReference type="FunFam" id="1.10.10.60:FF:000004">
    <property type="entry name" value="Meis2 homeobox isoform 2c"/>
    <property type="match status" value="1"/>
</dbReference>
<dbReference type="AlphaFoldDB" id="A0A1V9XC06"/>
<dbReference type="CDD" id="cd00086">
    <property type="entry name" value="homeodomain"/>
    <property type="match status" value="1"/>
</dbReference>
<evidence type="ECO:0000256" key="5">
    <source>
        <dbReference type="ARBA" id="ARBA00023242"/>
    </source>
</evidence>
<comment type="caution">
    <text evidence="9">The sequence shown here is derived from an EMBL/GenBank/DDBJ whole genome shotgun (WGS) entry which is preliminary data.</text>
</comment>
<dbReference type="InterPro" id="IPR001356">
    <property type="entry name" value="HD"/>
</dbReference>
<dbReference type="SUPFAM" id="SSF46689">
    <property type="entry name" value="Homeodomain-like"/>
    <property type="match status" value="1"/>
</dbReference>
<dbReference type="InterPro" id="IPR008422">
    <property type="entry name" value="KN_HD"/>
</dbReference>
<dbReference type="GO" id="GO:0005634">
    <property type="term" value="C:nucleus"/>
    <property type="evidence" value="ECO:0007669"/>
    <property type="project" value="UniProtKB-SubCell"/>
</dbReference>
<evidence type="ECO:0000256" key="4">
    <source>
        <dbReference type="ARBA" id="ARBA00023155"/>
    </source>
</evidence>
<dbReference type="GO" id="GO:0048646">
    <property type="term" value="P:anatomical structure formation involved in morphogenesis"/>
    <property type="evidence" value="ECO:0007669"/>
    <property type="project" value="UniProtKB-ARBA"/>
</dbReference>
<accession>A0A1V9XC06</accession>
<evidence type="ECO:0000313" key="9">
    <source>
        <dbReference type="EMBL" id="OQR71047.1"/>
    </source>
</evidence>
<evidence type="ECO:0000256" key="1">
    <source>
        <dbReference type="ARBA" id="ARBA00004123"/>
    </source>
</evidence>
<dbReference type="Pfam" id="PF05920">
    <property type="entry name" value="Homeobox_KN"/>
    <property type="match status" value="1"/>
</dbReference>
<name>A0A1V9XC06_9ACAR</name>
<feature type="DNA-binding region" description="Homeobox" evidence="6">
    <location>
        <begin position="44"/>
        <end position="95"/>
    </location>
</feature>
<keyword evidence="5 6" id="KW-0539">Nucleus</keyword>
<evidence type="ECO:0000259" key="8">
    <source>
        <dbReference type="PROSITE" id="PS50071"/>
    </source>
</evidence>
<dbReference type="InParanoid" id="A0A1V9XC06"/>
<dbReference type="OrthoDB" id="10056939at2759"/>
<dbReference type="PANTHER" id="PTHR11850">
    <property type="entry name" value="HOMEOBOX PROTEIN TRANSCRIPTION FACTORS"/>
    <property type="match status" value="1"/>
</dbReference>
<evidence type="ECO:0000256" key="2">
    <source>
        <dbReference type="ARBA" id="ARBA00009661"/>
    </source>
</evidence>
<dbReference type="GO" id="GO:0000987">
    <property type="term" value="F:cis-regulatory region sequence-specific DNA binding"/>
    <property type="evidence" value="ECO:0007669"/>
    <property type="project" value="UniProtKB-ARBA"/>
</dbReference>
<dbReference type="STRING" id="418985.A0A1V9XC06"/>
<dbReference type="GO" id="GO:0006355">
    <property type="term" value="P:regulation of DNA-templated transcription"/>
    <property type="evidence" value="ECO:0007669"/>
    <property type="project" value="InterPro"/>
</dbReference>
<protein>
    <submittedName>
        <fullName evidence="9">Homeobox protein Meis1-like</fullName>
    </submittedName>
</protein>
<dbReference type="Gene3D" id="1.10.10.60">
    <property type="entry name" value="Homeodomain-like"/>
    <property type="match status" value="1"/>
</dbReference>
<gene>
    <name evidence="9" type="ORF">BIW11_11239</name>
</gene>
<dbReference type="GO" id="GO:0048663">
    <property type="term" value="P:neuron fate commitment"/>
    <property type="evidence" value="ECO:0007669"/>
    <property type="project" value="UniProtKB-ARBA"/>
</dbReference>
<dbReference type="InterPro" id="IPR050224">
    <property type="entry name" value="TALE_homeobox"/>
</dbReference>
<comment type="similarity">
    <text evidence="2">Belongs to the TALE/MEIS homeobox family.</text>
</comment>
<feature type="domain" description="Homeobox" evidence="8">
    <location>
        <begin position="42"/>
        <end position="94"/>
    </location>
</feature>
<dbReference type="Proteomes" id="UP000192247">
    <property type="component" value="Unassembled WGS sequence"/>
</dbReference>
<feature type="compositionally biased region" description="Basic residues" evidence="7">
    <location>
        <begin position="40"/>
        <end position="50"/>
    </location>
</feature>
<comment type="subcellular location">
    <subcellularLocation>
        <location evidence="1 6">Nucleus</location>
    </subcellularLocation>
</comment>
<evidence type="ECO:0000256" key="3">
    <source>
        <dbReference type="ARBA" id="ARBA00023125"/>
    </source>
</evidence>
<organism evidence="9 10">
    <name type="scientific">Tropilaelaps mercedesae</name>
    <dbReference type="NCBI Taxonomy" id="418985"/>
    <lineage>
        <taxon>Eukaryota</taxon>
        <taxon>Metazoa</taxon>
        <taxon>Ecdysozoa</taxon>
        <taxon>Arthropoda</taxon>
        <taxon>Chelicerata</taxon>
        <taxon>Arachnida</taxon>
        <taxon>Acari</taxon>
        <taxon>Parasitiformes</taxon>
        <taxon>Mesostigmata</taxon>
        <taxon>Gamasina</taxon>
        <taxon>Dermanyssoidea</taxon>
        <taxon>Laelapidae</taxon>
        <taxon>Tropilaelaps</taxon>
    </lineage>
</organism>
<keyword evidence="3 6" id="KW-0238">DNA-binding</keyword>
<evidence type="ECO:0000313" key="10">
    <source>
        <dbReference type="Proteomes" id="UP000192247"/>
    </source>
</evidence>
<evidence type="ECO:0000256" key="6">
    <source>
        <dbReference type="PROSITE-ProRule" id="PRU00108"/>
    </source>
</evidence>
<reference evidence="9 10" key="1">
    <citation type="journal article" date="2017" name="Gigascience">
        <title>Draft genome of the honey bee ectoparasitic mite, Tropilaelaps mercedesae, is shaped by the parasitic life history.</title>
        <authorList>
            <person name="Dong X."/>
            <person name="Armstrong S.D."/>
            <person name="Xia D."/>
            <person name="Makepeace B.L."/>
            <person name="Darby A.C."/>
            <person name="Kadowaki T."/>
        </authorList>
    </citation>
    <scope>NUCLEOTIDE SEQUENCE [LARGE SCALE GENOMIC DNA]</scope>
    <source>
        <strain evidence="9">Wuxi-XJTLU</strain>
    </source>
</reference>
<proteinExistence type="inferred from homology"/>
<dbReference type="GO" id="GO:0001654">
    <property type="term" value="P:eye development"/>
    <property type="evidence" value="ECO:0007669"/>
    <property type="project" value="UniProtKB-ARBA"/>
</dbReference>
<keyword evidence="4 6" id="KW-0371">Homeobox</keyword>
<evidence type="ECO:0000256" key="7">
    <source>
        <dbReference type="SAM" id="MobiDB-lite"/>
    </source>
</evidence>
<dbReference type="InterPro" id="IPR009057">
    <property type="entry name" value="Homeodomain-like_sf"/>
</dbReference>
<feature type="compositionally biased region" description="Polar residues" evidence="7">
    <location>
        <begin position="1"/>
        <end position="12"/>
    </location>
</feature>